<dbReference type="Proteomes" id="UP001159363">
    <property type="component" value="Chromosome 10"/>
</dbReference>
<accession>A0ABQ9GMA4</accession>
<sequence length="141" mass="15913">MDSTSLGLSVKGQCIITLCLRGHEYKDIAVSILPDLCSNIIVGHDTLKRHSSLQVTFCGEEAPLDICSVAVANVEPVQLFTYLSPDCKPISIKLLLINQYLSEKKTSHTQRLKQADNSINSHVFLLVFEMEFRHFNEYCKR</sequence>
<organism evidence="1 2">
    <name type="scientific">Dryococelus australis</name>
    <dbReference type="NCBI Taxonomy" id="614101"/>
    <lineage>
        <taxon>Eukaryota</taxon>
        <taxon>Metazoa</taxon>
        <taxon>Ecdysozoa</taxon>
        <taxon>Arthropoda</taxon>
        <taxon>Hexapoda</taxon>
        <taxon>Insecta</taxon>
        <taxon>Pterygota</taxon>
        <taxon>Neoptera</taxon>
        <taxon>Polyneoptera</taxon>
        <taxon>Phasmatodea</taxon>
        <taxon>Verophasmatodea</taxon>
        <taxon>Anareolatae</taxon>
        <taxon>Phasmatidae</taxon>
        <taxon>Eurycanthinae</taxon>
        <taxon>Dryococelus</taxon>
    </lineage>
</organism>
<evidence type="ECO:0000313" key="2">
    <source>
        <dbReference type="Proteomes" id="UP001159363"/>
    </source>
</evidence>
<gene>
    <name evidence="1" type="ORF">PR048_026760</name>
</gene>
<reference evidence="1 2" key="1">
    <citation type="submission" date="2023-02" db="EMBL/GenBank/DDBJ databases">
        <title>LHISI_Scaffold_Assembly.</title>
        <authorList>
            <person name="Stuart O.P."/>
            <person name="Cleave R."/>
            <person name="Magrath M.J.L."/>
            <person name="Mikheyev A.S."/>
        </authorList>
    </citation>
    <scope>NUCLEOTIDE SEQUENCE [LARGE SCALE GENOMIC DNA]</scope>
    <source>
        <strain evidence="1">Daus_M_001</strain>
        <tissue evidence="1">Leg muscle</tissue>
    </source>
</reference>
<keyword evidence="2" id="KW-1185">Reference proteome</keyword>
<evidence type="ECO:0000313" key="1">
    <source>
        <dbReference type="EMBL" id="KAJ8873143.1"/>
    </source>
</evidence>
<protein>
    <submittedName>
        <fullName evidence="1">Uncharacterized protein</fullName>
    </submittedName>
</protein>
<comment type="caution">
    <text evidence="1">The sequence shown here is derived from an EMBL/GenBank/DDBJ whole genome shotgun (WGS) entry which is preliminary data.</text>
</comment>
<name>A0ABQ9GMA4_9NEOP</name>
<dbReference type="EMBL" id="JARBHB010000011">
    <property type="protein sequence ID" value="KAJ8873143.1"/>
    <property type="molecule type" value="Genomic_DNA"/>
</dbReference>
<proteinExistence type="predicted"/>